<evidence type="ECO:0000259" key="2">
    <source>
        <dbReference type="Pfam" id="PF13449"/>
    </source>
</evidence>
<accession>A0A1Y1HRK2</accession>
<dbReference type="SUPFAM" id="SSF51004">
    <property type="entry name" value="C-terminal (heme d1) domain of cytochrome cd1-nitrite reductase"/>
    <property type="match status" value="1"/>
</dbReference>
<dbReference type="Proteomes" id="UP000054558">
    <property type="component" value="Unassembled WGS sequence"/>
</dbReference>
<evidence type="ECO:0000256" key="1">
    <source>
        <dbReference type="SAM" id="SignalP"/>
    </source>
</evidence>
<dbReference type="STRING" id="105231.A0A1Y1HRK2"/>
<feature type="signal peptide" evidence="1">
    <location>
        <begin position="1"/>
        <end position="32"/>
    </location>
</feature>
<organism evidence="3 4">
    <name type="scientific">Klebsormidium nitens</name>
    <name type="common">Green alga</name>
    <name type="synonym">Ulothrix nitens</name>
    <dbReference type="NCBI Taxonomy" id="105231"/>
    <lineage>
        <taxon>Eukaryota</taxon>
        <taxon>Viridiplantae</taxon>
        <taxon>Streptophyta</taxon>
        <taxon>Klebsormidiophyceae</taxon>
        <taxon>Klebsormidiales</taxon>
        <taxon>Klebsormidiaceae</taxon>
        <taxon>Klebsormidium</taxon>
    </lineage>
</organism>
<name>A0A1Y1HRK2_KLENI</name>
<evidence type="ECO:0000313" key="4">
    <source>
        <dbReference type="Proteomes" id="UP000054558"/>
    </source>
</evidence>
<reference evidence="3 4" key="1">
    <citation type="journal article" date="2014" name="Nat. Commun.">
        <title>Klebsormidium flaccidum genome reveals primary factors for plant terrestrial adaptation.</title>
        <authorList>
            <person name="Hori K."/>
            <person name="Maruyama F."/>
            <person name="Fujisawa T."/>
            <person name="Togashi T."/>
            <person name="Yamamoto N."/>
            <person name="Seo M."/>
            <person name="Sato S."/>
            <person name="Yamada T."/>
            <person name="Mori H."/>
            <person name="Tajima N."/>
            <person name="Moriyama T."/>
            <person name="Ikeuchi M."/>
            <person name="Watanabe M."/>
            <person name="Wada H."/>
            <person name="Kobayashi K."/>
            <person name="Saito M."/>
            <person name="Masuda T."/>
            <person name="Sasaki-Sekimoto Y."/>
            <person name="Mashiguchi K."/>
            <person name="Awai K."/>
            <person name="Shimojima M."/>
            <person name="Masuda S."/>
            <person name="Iwai M."/>
            <person name="Nobusawa T."/>
            <person name="Narise T."/>
            <person name="Kondo S."/>
            <person name="Saito H."/>
            <person name="Sato R."/>
            <person name="Murakawa M."/>
            <person name="Ihara Y."/>
            <person name="Oshima-Yamada Y."/>
            <person name="Ohtaka K."/>
            <person name="Satoh M."/>
            <person name="Sonobe K."/>
            <person name="Ishii M."/>
            <person name="Ohtani R."/>
            <person name="Kanamori-Sato M."/>
            <person name="Honoki R."/>
            <person name="Miyazaki D."/>
            <person name="Mochizuki H."/>
            <person name="Umetsu J."/>
            <person name="Higashi K."/>
            <person name="Shibata D."/>
            <person name="Kamiya Y."/>
            <person name="Sato N."/>
            <person name="Nakamura Y."/>
            <person name="Tabata S."/>
            <person name="Ida S."/>
            <person name="Kurokawa K."/>
            <person name="Ohta H."/>
        </authorList>
    </citation>
    <scope>NUCLEOTIDE SEQUENCE [LARGE SCALE GENOMIC DNA]</scope>
    <source>
        <strain evidence="3 4">NIES-2285</strain>
    </source>
</reference>
<dbReference type="AlphaFoldDB" id="A0A1Y1HRK2"/>
<dbReference type="OMA" id="FWVLTDN"/>
<dbReference type="OrthoDB" id="425936at2759"/>
<keyword evidence="1" id="KW-0732">Signal</keyword>
<dbReference type="InterPro" id="IPR011048">
    <property type="entry name" value="Haem_d1_sf"/>
</dbReference>
<dbReference type="PANTHER" id="PTHR37957">
    <property type="entry name" value="BLR7070 PROTEIN"/>
    <property type="match status" value="1"/>
</dbReference>
<sequence length="496" mass="53285">MHSCRYDSGRMAFARSALLVLVAVAAFTAVSAQNATAPAPAAAAPATAATKYNATLVGHALIPANTFQAPPADAPAQLNVSCKYCSGTNGNRRIDTLGAFVGTDGNGTVVRPTGLSYPFVGQPLQGLSGIKTLGNGTYLHLQDNGFGNKPNSPDLILQAYVTQPNFGAGNVTLLKTIFLNDPDKKVPFLIKNEYTSKRYLTGSDFDIESIQPVGTSYWFGDEFGPYLLEVNAADGKVLNFYDTVVPGLGAVRSPDNDKLILPNPDASLPVYELKHSKGFEGMAQSPDGRYLYPLLEGPLWNYTAKTYEKTPAGKEFLRIMQFDLSIRNFTSTTYKYPLETNGNAIGDFNMVDATRGMIIERDNGAGDRANACTPGTTTTNCFDTPALLKRIYMINLNNTDADGFLVKNSYIDLLDIADPNAVSRVPLVGGRFTFPFVTIESVDVSNATAGQIIVCNDNNLPFSAGRVPNQVDNNEFIILSVPEFLRSNAGGSVISS</sequence>
<dbReference type="PANTHER" id="PTHR37957:SF1">
    <property type="entry name" value="PHYTASE-LIKE DOMAIN-CONTAINING PROTEIN"/>
    <property type="match status" value="1"/>
</dbReference>
<gene>
    <name evidence="3" type="ORF">KFL_000380225</name>
</gene>
<dbReference type="InterPro" id="IPR027372">
    <property type="entry name" value="Phytase-like_dom"/>
</dbReference>
<evidence type="ECO:0000313" key="3">
    <source>
        <dbReference type="EMBL" id="GAQ79789.1"/>
    </source>
</evidence>
<keyword evidence="4" id="KW-1185">Reference proteome</keyword>
<protein>
    <recommendedName>
        <fullName evidence="2">Phytase-like domain-containing protein</fullName>
    </recommendedName>
</protein>
<dbReference type="Pfam" id="PF13449">
    <property type="entry name" value="Phytase-like"/>
    <property type="match status" value="1"/>
</dbReference>
<dbReference type="EMBL" id="DF236987">
    <property type="protein sequence ID" value="GAQ79789.1"/>
    <property type="molecule type" value="Genomic_DNA"/>
</dbReference>
<feature type="chain" id="PRO_5012824314" description="Phytase-like domain-containing protein" evidence="1">
    <location>
        <begin position="33"/>
        <end position="496"/>
    </location>
</feature>
<feature type="domain" description="Phytase-like" evidence="2">
    <location>
        <begin position="122"/>
        <end position="459"/>
    </location>
</feature>
<proteinExistence type="predicted"/>